<dbReference type="RefSeq" id="YP_009289876.1">
    <property type="nucleotide sequence ID" value="NC_031099.1"/>
</dbReference>
<dbReference type="KEGG" id="vg:29056514"/>
<keyword evidence="2" id="KW-1185">Reference proteome</keyword>
<gene>
    <name evidence="1" type="primary">67</name>
    <name evidence="1" type="ORF">SEA_HEDWIG_67</name>
</gene>
<organism evidence="1 2">
    <name type="scientific">Gordonia phage Hedwig</name>
    <dbReference type="NCBI Taxonomy" id="1887648"/>
    <lineage>
        <taxon>Viruses</taxon>
        <taxon>Duplodnaviria</taxon>
        <taxon>Heunggongvirae</taxon>
        <taxon>Uroviricota</taxon>
        <taxon>Caudoviricetes</taxon>
        <taxon>Hedwigvirus</taxon>
        <taxon>Hedwigvirus hedwig</taxon>
    </lineage>
</organism>
<protein>
    <submittedName>
        <fullName evidence="1">Uncharacterized protein</fullName>
    </submittedName>
</protein>
<reference evidence="2" key="1">
    <citation type="submission" date="2016-07" db="EMBL/GenBank/DDBJ databases">
        <authorList>
            <person name="Florea S."/>
            <person name="Webb J.S."/>
            <person name="Jaromczyk J."/>
            <person name="Schardl C.L."/>
        </authorList>
    </citation>
    <scope>NUCLEOTIDE SEQUENCE [LARGE SCALE GENOMIC DNA]</scope>
</reference>
<dbReference type="GeneID" id="29056514"/>
<dbReference type="EMBL" id="KX557279">
    <property type="protein sequence ID" value="AON97360.1"/>
    <property type="molecule type" value="Genomic_DNA"/>
</dbReference>
<sequence>MSDQTVRSRVGWWLRCLADRIDDEHAPRITNWSFTFERNRGVVFHHYLEADDPMHGRGCPIVYFTDDYDRAHEEAENPL</sequence>
<proteinExistence type="predicted"/>
<accession>A0A1C9EHZ0</accession>
<name>A0A1C9EHZ0_9CAUD</name>
<evidence type="ECO:0000313" key="1">
    <source>
        <dbReference type="EMBL" id="AON97360.1"/>
    </source>
</evidence>
<dbReference type="Proteomes" id="UP000203073">
    <property type="component" value="Segment"/>
</dbReference>
<evidence type="ECO:0000313" key="2">
    <source>
        <dbReference type="Proteomes" id="UP000203073"/>
    </source>
</evidence>